<dbReference type="RefSeq" id="WP_267563103.1">
    <property type="nucleotide sequence ID" value="NZ_JAPNTZ010000004.1"/>
</dbReference>
<feature type="compositionally biased region" description="Low complexity" evidence="1">
    <location>
        <begin position="79"/>
        <end position="90"/>
    </location>
</feature>
<reference evidence="3" key="1">
    <citation type="submission" date="2022-11" db="EMBL/GenBank/DDBJ databases">
        <authorList>
            <person name="Somphong A."/>
            <person name="Phongsopitanun W."/>
        </authorList>
    </citation>
    <scope>NUCLEOTIDE SEQUENCE</scope>
    <source>
        <strain evidence="3">Pm04-4</strain>
    </source>
</reference>
<feature type="transmembrane region" description="Helical" evidence="2">
    <location>
        <begin position="41"/>
        <end position="60"/>
    </location>
</feature>
<evidence type="ECO:0000256" key="2">
    <source>
        <dbReference type="SAM" id="Phobius"/>
    </source>
</evidence>
<evidence type="ECO:0000313" key="3">
    <source>
        <dbReference type="EMBL" id="MCY1139024.1"/>
    </source>
</evidence>
<feature type="region of interest" description="Disordered" evidence="1">
    <location>
        <begin position="77"/>
        <end position="107"/>
    </location>
</feature>
<organism evidence="3 4">
    <name type="scientific">Paractinoplanes pyxinae</name>
    <dbReference type="NCBI Taxonomy" id="2997416"/>
    <lineage>
        <taxon>Bacteria</taxon>
        <taxon>Bacillati</taxon>
        <taxon>Actinomycetota</taxon>
        <taxon>Actinomycetes</taxon>
        <taxon>Micromonosporales</taxon>
        <taxon>Micromonosporaceae</taxon>
        <taxon>Paractinoplanes</taxon>
    </lineage>
</organism>
<keyword evidence="2" id="KW-0812">Transmembrane</keyword>
<evidence type="ECO:0000256" key="1">
    <source>
        <dbReference type="SAM" id="MobiDB-lite"/>
    </source>
</evidence>
<keyword evidence="2" id="KW-0472">Membrane</keyword>
<proteinExistence type="predicted"/>
<dbReference type="Proteomes" id="UP001151002">
    <property type="component" value="Unassembled WGS sequence"/>
</dbReference>
<sequence length="161" mass="17665">MCDHEERLRETMEEHEYLAPDPATVWARIELLSQIYRRRSLILRSAGSAVLTAGLVAGLVQMHTFIQGGVAAHPVASISESPAPTASEPPTRTPTPAPTRSTSPTPFPGVAELDAFFNAGYSWTEAEKLARLWHFRDPTDAKIEGGRRLLAGEDLPVRPPR</sequence>
<protein>
    <submittedName>
        <fullName evidence="3">Uncharacterized protein</fullName>
    </submittedName>
</protein>
<gene>
    <name evidence="3" type="ORF">OWR29_13525</name>
</gene>
<comment type="caution">
    <text evidence="3">The sequence shown here is derived from an EMBL/GenBank/DDBJ whole genome shotgun (WGS) entry which is preliminary data.</text>
</comment>
<keyword evidence="4" id="KW-1185">Reference proteome</keyword>
<evidence type="ECO:0000313" key="4">
    <source>
        <dbReference type="Proteomes" id="UP001151002"/>
    </source>
</evidence>
<name>A0ABT4AXQ0_9ACTN</name>
<accession>A0ABT4AXQ0</accession>
<keyword evidence="2" id="KW-1133">Transmembrane helix</keyword>
<dbReference type="EMBL" id="JAPNTZ010000004">
    <property type="protein sequence ID" value="MCY1139024.1"/>
    <property type="molecule type" value="Genomic_DNA"/>
</dbReference>